<sequence>MNQKEQRVKINRTIDTMINILLNLKEQINLLPQKKEVWLDAQDVMNLLHISQRKLQNLRSSKRLPFTRLGGKILYKESDIMKILSDNYNTKTKD</sequence>
<evidence type="ECO:0000313" key="1">
    <source>
        <dbReference type="EMBL" id="QZE15565.1"/>
    </source>
</evidence>
<protein>
    <submittedName>
        <fullName evidence="1">Helix-turn-helix domain-containing protein</fullName>
    </submittedName>
</protein>
<dbReference type="Proteomes" id="UP000826212">
    <property type="component" value="Chromosome"/>
</dbReference>
<proteinExistence type="predicted"/>
<dbReference type="EMBL" id="CP081303">
    <property type="protein sequence ID" value="QZE15565.1"/>
    <property type="molecule type" value="Genomic_DNA"/>
</dbReference>
<name>A0AC61NIL2_9BACT</name>
<accession>A0AC61NIL2</accession>
<gene>
    <name evidence="1" type="ORF">K4L44_06955</name>
</gene>
<reference evidence="1" key="1">
    <citation type="submission" date="2021-08" db="EMBL/GenBank/DDBJ databases">
        <title>Novel anaerobic bacterium isolated from sea squirt in East Sea, Republic of Korea.</title>
        <authorList>
            <person name="Nguyen T.H."/>
            <person name="Li Z."/>
            <person name="Lee Y.-J."/>
            <person name="Ko J."/>
            <person name="Kim S.-G."/>
        </authorList>
    </citation>
    <scope>NUCLEOTIDE SEQUENCE</scope>
    <source>
        <strain evidence="1">KCTC 25031</strain>
    </source>
</reference>
<organism evidence="1 2">
    <name type="scientific">Halosquirtibacter laminarini</name>
    <dbReference type="NCBI Taxonomy" id="3374600"/>
    <lineage>
        <taxon>Bacteria</taxon>
        <taxon>Pseudomonadati</taxon>
        <taxon>Bacteroidota</taxon>
        <taxon>Bacteroidia</taxon>
        <taxon>Marinilabiliales</taxon>
        <taxon>Prolixibacteraceae</taxon>
        <taxon>Halosquirtibacter</taxon>
    </lineage>
</organism>
<keyword evidence="2" id="KW-1185">Reference proteome</keyword>
<evidence type="ECO:0000313" key="2">
    <source>
        <dbReference type="Proteomes" id="UP000826212"/>
    </source>
</evidence>